<feature type="transmembrane region" description="Helical" evidence="1">
    <location>
        <begin position="100"/>
        <end position="124"/>
    </location>
</feature>
<evidence type="ECO:0000256" key="1">
    <source>
        <dbReference type="SAM" id="Phobius"/>
    </source>
</evidence>
<dbReference type="AlphaFoldDB" id="A0A1X7NV41"/>
<gene>
    <name evidence="2" type="ORF">SAMN06295885_1852</name>
</gene>
<protein>
    <recommendedName>
        <fullName evidence="4">DUF3592 domain-containing protein</fullName>
    </recommendedName>
</protein>
<sequence>MLATILEVLSLVSIPLGLLVLAATLIALVADGRWHTTTAYLEDGPPRALHWISDAGEVGSRPLAEHDPLTPRDSDRRTVYYREDEPSRIRLHRRSEPFRVLRLTGLLLTGIGVVCGIVSAVLQITGI</sequence>
<dbReference type="STRING" id="1891671.SAMN06295885_1852"/>
<dbReference type="EMBL" id="FXBM01000002">
    <property type="protein sequence ID" value="SMH41973.1"/>
    <property type="molecule type" value="Genomic_DNA"/>
</dbReference>
<dbReference type="OrthoDB" id="5124445at2"/>
<keyword evidence="1" id="KW-1133">Transmembrane helix</keyword>
<accession>A0A1X7NV41</accession>
<name>A0A1X7NV41_9MICO</name>
<evidence type="ECO:0008006" key="4">
    <source>
        <dbReference type="Google" id="ProtNLM"/>
    </source>
</evidence>
<dbReference type="Proteomes" id="UP000193711">
    <property type="component" value="Unassembled WGS sequence"/>
</dbReference>
<keyword evidence="1" id="KW-0812">Transmembrane</keyword>
<feature type="transmembrane region" description="Helical" evidence="1">
    <location>
        <begin position="12"/>
        <end position="30"/>
    </location>
</feature>
<reference evidence="3" key="1">
    <citation type="submission" date="2017-04" db="EMBL/GenBank/DDBJ databases">
        <authorList>
            <person name="Varghese N."/>
            <person name="Submissions S."/>
        </authorList>
    </citation>
    <scope>NUCLEOTIDE SEQUENCE [LARGE SCALE GENOMIC DNA]</scope>
    <source>
        <strain evidence="3">VKM Ac-2121</strain>
    </source>
</reference>
<dbReference type="RefSeq" id="WP_085476346.1">
    <property type="nucleotide sequence ID" value="NZ_FXBM01000002.1"/>
</dbReference>
<organism evidence="2 3">
    <name type="scientific">Rathayibacter oskolensis</name>
    <dbReference type="NCBI Taxonomy" id="1891671"/>
    <lineage>
        <taxon>Bacteria</taxon>
        <taxon>Bacillati</taxon>
        <taxon>Actinomycetota</taxon>
        <taxon>Actinomycetes</taxon>
        <taxon>Micrococcales</taxon>
        <taxon>Microbacteriaceae</taxon>
        <taxon>Rathayibacter</taxon>
    </lineage>
</organism>
<keyword evidence="3" id="KW-1185">Reference proteome</keyword>
<evidence type="ECO:0000313" key="3">
    <source>
        <dbReference type="Proteomes" id="UP000193711"/>
    </source>
</evidence>
<evidence type="ECO:0000313" key="2">
    <source>
        <dbReference type="EMBL" id="SMH41973.1"/>
    </source>
</evidence>
<keyword evidence="1" id="KW-0472">Membrane</keyword>
<proteinExistence type="predicted"/>